<reference evidence="12 13" key="1">
    <citation type="submission" date="2013-12" db="EMBL/GenBank/DDBJ databases">
        <title>Complete genome sequence of Rhizobium etli bv. mimosae IE4771.</title>
        <authorList>
            <person name="Bustos P."/>
            <person name="Santamaria R.I."/>
            <person name="Lozano L."/>
            <person name="Ormeno-Orrillo E."/>
            <person name="Rogel M.A."/>
            <person name="Romero D."/>
            <person name="Cevallos M.A."/>
            <person name="Martinez-Romero E."/>
            <person name="Gonzalez V."/>
        </authorList>
    </citation>
    <scope>NUCLEOTIDE SEQUENCE [LARGE SCALE GENOMIC DNA]</scope>
    <source>
        <strain evidence="12 13">IE4771</strain>
    </source>
</reference>
<keyword evidence="5 8" id="KW-0274">FAD</keyword>
<dbReference type="GO" id="GO:0003904">
    <property type="term" value="F:deoxyribodipyrimidine photo-lyase activity"/>
    <property type="evidence" value="ECO:0007669"/>
    <property type="project" value="UniProtKB-EC"/>
</dbReference>
<dbReference type="PANTHER" id="PTHR11455">
    <property type="entry name" value="CRYPTOCHROME"/>
    <property type="match status" value="1"/>
</dbReference>
<evidence type="ECO:0000256" key="5">
    <source>
        <dbReference type="ARBA" id="ARBA00022827"/>
    </source>
</evidence>
<evidence type="ECO:0000313" key="12">
    <source>
        <dbReference type="EMBL" id="AIC26987.1"/>
    </source>
</evidence>
<dbReference type="KEGG" id="rei:IE4771_CH01863"/>
<feature type="binding site" evidence="8">
    <location>
        <begin position="242"/>
        <end position="246"/>
    </location>
    <ligand>
        <name>FAD</name>
        <dbReference type="ChEBI" id="CHEBI:57692"/>
    </ligand>
</feature>
<organism evidence="12 13">
    <name type="scientific">Rhizobium etli bv. mimosae str. IE4771</name>
    <dbReference type="NCBI Taxonomy" id="1432050"/>
    <lineage>
        <taxon>Bacteria</taxon>
        <taxon>Pseudomonadati</taxon>
        <taxon>Pseudomonadota</taxon>
        <taxon>Alphaproteobacteria</taxon>
        <taxon>Hyphomicrobiales</taxon>
        <taxon>Rhizobiaceae</taxon>
        <taxon>Rhizobium/Agrobacterium group</taxon>
        <taxon>Rhizobium</taxon>
    </lineage>
</organism>
<keyword evidence="12" id="KW-0456">Lyase</keyword>
<dbReference type="PROSITE" id="PS00394">
    <property type="entry name" value="DNA_PHOTOLYASES_1_1"/>
    <property type="match status" value="1"/>
</dbReference>
<dbReference type="InterPro" id="IPR018394">
    <property type="entry name" value="DNA_photolyase_1_CS_C"/>
</dbReference>
<accession>A0A060HZI6</accession>
<evidence type="ECO:0000256" key="6">
    <source>
        <dbReference type="ARBA" id="ARBA00022991"/>
    </source>
</evidence>
<gene>
    <name evidence="12" type="ORF">IE4771_CH01863</name>
</gene>
<dbReference type="PANTHER" id="PTHR11455:SF9">
    <property type="entry name" value="CRYPTOCHROME CIRCADIAN CLOCK 5 ISOFORM X1"/>
    <property type="match status" value="1"/>
</dbReference>
<name>A0A060HZI6_RHIET</name>
<evidence type="ECO:0000256" key="1">
    <source>
        <dbReference type="ARBA" id="ARBA00001932"/>
    </source>
</evidence>
<evidence type="ECO:0000256" key="3">
    <source>
        <dbReference type="ARBA" id="ARBA00014046"/>
    </source>
</evidence>
<sequence length="486" mass="54898">MAAGETKLVILWFRKDLRLDDNQALGAAHRSGRPIIPLYIRESTAAGTGPLGAAQAWWLHHSLEALDMSLRKRQGRLVLASGEALEVLRGVIRKSSADAVYWNRRYDPSGMSIDVRIKAELEKQGIEARSFTGQLLHDPCRLVTGKGTPYRVYTPFWRVLESAGEPELPRDAPAELKLASRLPVSEALNTWKLLPAKPDWASDFSELWTPGEQGAQERLSGFVDDMLGGYRDNRDYPAKRATSMLSPHLALGEISAARIWDATRGLSKRVPAADIVHFRKEIAWREFSYHLLYHFPRLASANWNERFDGFEWRNDDDEFRAWRRGMTGYPIVDAGMRQLRRHGWMHNRVRMIAASFLVKDLLIDWRCGEAWFRDTLVDADPANNAASWQWVAGSGADASPFFRIFNPVLQGETFDPEGDYVGAYVPELRRLGPKYIHRPFEAPKRVLDAAGIILGHTYPAPMVDHGSARNRALAAYDAIRAASRTL</sequence>
<dbReference type="InterPro" id="IPR002081">
    <property type="entry name" value="Cryptochrome/DNA_photolyase_1"/>
</dbReference>
<feature type="binding site" evidence="8">
    <location>
        <position position="230"/>
    </location>
    <ligand>
        <name>FAD</name>
        <dbReference type="ChEBI" id="CHEBI:57692"/>
    </ligand>
</feature>
<dbReference type="Gene3D" id="1.25.40.80">
    <property type="match status" value="1"/>
</dbReference>
<dbReference type="EC" id="4.1.99.3" evidence="2"/>
<evidence type="ECO:0000256" key="10">
    <source>
        <dbReference type="RuleBase" id="RU004182"/>
    </source>
</evidence>
<protein>
    <recommendedName>
        <fullName evidence="3">Deoxyribodipyrimidine photo-lyase</fullName>
        <ecNumber evidence="2">4.1.99.3</ecNumber>
    </recommendedName>
</protein>
<evidence type="ECO:0000256" key="8">
    <source>
        <dbReference type="PIRSR" id="PIRSR602081-1"/>
    </source>
</evidence>
<dbReference type="RefSeq" id="WP_038688444.1">
    <property type="nucleotide sequence ID" value="NZ_CP006986.1"/>
</dbReference>
<dbReference type="GO" id="GO:0071949">
    <property type="term" value="F:FAD binding"/>
    <property type="evidence" value="ECO:0007669"/>
    <property type="project" value="TreeGrafter"/>
</dbReference>
<comment type="catalytic activity">
    <reaction evidence="7">
        <text>cyclobutadipyrimidine (in DNA) = 2 pyrimidine residues (in DNA).</text>
        <dbReference type="EC" id="4.1.99.3"/>
    </reaction>
</comment>
<dbReference type="GO" id="GO:0000719">
    <property type="term" value="P:photoreactive repair"/>
    <property type="evidence" value="ECO:0007669"/>
    <property type="project" value="UniProtKB-ARBA"/>
</dbReference>
<dbReference type="SUPFAM" id="SSF48173">
    <property type="entry name" value="Cryptochrome/photolyase FAD-binding domain"/>
    <property type="match status" value="1"/>
</dbReference>
<proteinExistence type="inferred from homology"/>
<dbReference type="GO" id="GO:0003677">
    <property type="term" value="F:DNA binding"/>
    <property type="evidence" value="ECO:0007669"/>
    <property type="project" value="TreeGrafter"/>
</dbReference>
<comment type="cofactor">
    <cofactor evidence="1">
        <name>(6R)-5,10-methylene-5,6,7,8-tetrahydrofolate</name>
        <dbReference type="ChEBI" id="CHEBI:15636"/>
    </cofactor>
</comment>
<dbReference type="PROSITE" id="PS00691">
    <property type="entry name" value="DNA_PHOTOLYASES_1_2"/>
    <property type="match status" value="1"/>
</dbReference>
<keyword evidence="4 8" id="KW-0285">Flavoprotein</keyword>
<comment type="similarity">
    <text evidence="10">Belongs to the DNA photolyase family.</text>
</comment>
<evidence type="ECO:0000259" key="11">
    <source>
        <dbReference type="PROSITE" id="PS51645"/>
    </source>
</evidence>
<evidence type="ECO:0000256" key="2">
    <source>
        <dbReference type="ARBA" id="ARBA00013149"/>
    </source>
</evidence>
<keyword evidence="6 10" id="KW-0157">Chromophore</keyword>
<dbReference type="AlphaFoldDB" id="A0A060HZI6"/>
<feature type="binding site" evidence="8">
    <location>
        <begin position="378"/>
        <end position="380"/>
    </location>
    <ligand>
        <name>FAD</name>
        <dbReference type="ChEBI" id="CHEBI:57692"/>
    </ligand>
</feature>
<dbReference type="OrthoDB" id="9772484at2"/>
<dbReference type="SUPFAM" id="SSF52425">
    <property type="entry name" value="Cryptochrome/photolyase, N-terminal domain"/>
    <property type="match status" value="1"/>
</dbReference>
<dbReference type="GO" id="GO:0009416">
    <property type="term" value="P:response to light stimulus"/>
    <property type="evidence" value="ECO:0007669"/>
    <property type="project" value="TreeGrafter"/>
</dbReference>
<dbReference type="InterPro" id="IPR014729">
    <property type="entry name" value="Rossmann-like_a/b/a_fold"/>
</dbReference>
<dbReference type="Pfam" id="PF00875">
    <property type="entry name" value="DNA_photolyase"/>
    <property type="match status" value="1"/>
</dbReference>
<feature type="binding site" evidence="8">
    <location>
        <position position="278"/>
    </location>
    <ligand>
        <name>FAD</name>
        <dbReference type="ChEBI" id="CHEBI:57692"/>
    </ligand>
</feature>
<dbReference type="PROSITE" id="PS51645">
    <property type="entry name" value="PHR_CRY_ALPHA_BETA"/>
    <property type="match status" value="1"/>
</dbReference>
<dbReference type="EMBL" id="CP006986">
    <property type="protein sequence ID" value="AIC26987.1"/>
    <property type="molecule type" value="Genomic_DNA"/>
</dbReference>
<feature type="site" description="Electron transfer via tryptophanyl radical" evidence="9">
    <location>
        <position position="365"/>
    </location>
</feature>
<dbReference type="FunFam" id="1.10.579.10:FF:000003">
    <property type="entry name" value="Deoxyribodipyrimidine photo-lyase"/>
    <property type="match status" value="1"/>
</dbReference>
<dbReference type="Gene3D" id="3.40.50.620">
    <property type="entry name" value="HUPs"/>
    <property type="match status" value="1"/>
</dbReference>
<comment type="cofactor">
    <cofactor evidence="8">
        <name>FAD</name>
        <dbReference type="ChEBI" id="CHEBI:57692"/>
    </cofactor>
    <text evidence="8">Binds 1 FAD per subunit.</text>
</comment>
<dbReference type="Pfam" id="PF03441">
    <property type="entry name" value="FAD_binding_7"/>
    <property type="match status" value="1"/>
</dbReference>
<evidence type="ECO:0000256" key="9">
    <source>
        <dbReference type="PIRSR" id="PIRSR602081-2"/>
    </source>
</evidence>
<dbReference type="InterPro" id="IPR005101">
    <property type="entry name" value="Cryptochr/Photolyase_FAD-bd"/>
</dbReference>
<evidence type="ECO:0000313" key="13">
    <source>
        <dbReference type="Proteomes" id="UP000027180"/>
    </source>
</evidence>
<evidence type="ECO:0000256" key="4">
    <source>
        <dbReference type="ARBA" id="ARBA00022630"/>
    </source>
</evidence>
<dbReference type="InterPro" id="IPR036155">
    <property type="entry name" value="Crypto/Photolyase_N_sf"/>
</dbReference>
<dbReference type="InterPro" id="IPR006050">
    <property type="entry name" value="DNA_photolyase_N"/>
</dbReference>
<feature type="site" description="Electron transfer via tryptophanyl radical" evidence="9">
    <location>
        <position position="388"/>
    </location>
</feature>
<dbReference type="PRINTS" id="PR00147">
    <property type="entry name" value="DNAPHOTLYASE"/>
</dbReference>
<dbReference type="InterPro" id="IPR036134">
    <property type="entry name" value="Crypto/Photolyase_FAD-like_sf"/>
</dbReference>
<dbReference type="Gene3D" id="1.10.579.10">
    <property type="entry name" value="DNA Cyclobutane Dipyrimidine Photolyase, subunit A, domain 3"/>
    <property type="match status" value="1"/>
</dbReference>
<feature type="domain" description="Photolyase/cryptochrome alpha/beta" evidence="11">
    <location>
        <begin position="7"/>
        <end position="136"/>
    </location>
</feature>
<dbReference type="HOGENOM" id="CLU_010348_2_2_5"/>
<dbReference type="Proteomes" id="UP000027180">
    <property type="component" value="Chromosome"/>
</dbReference>
<feature type="site" description="Electron transfer via tryptophanyl radical" evidence="9">
    <location>
        <position position="312"/>
    </location>
</feature>
<evidence type="ECO:0000256" key="7">
    <source>
        <dbReference type="ARBA" id="ARBA00033999"/>
    </source>
</evidence>